<organism evidence="2 3">
    <name type="scientific">Cupriavidus alkaliphilus</name>
    <dbReference type="NCBI Taxonomy" id="942866"/>
    <lineage>
        <taxon>Bacteria</taxon>
        <taxon>Pseudomonadati</taxon>
        <taxon>Pseudomonadota</taxon>
        <taxon>Betaproteobacteria</taxon>
        <taxon>Burkholderiales</taxon>
        <taxon>Burkholderiaceae</taxon>
        <taxon>Cupriavidus</taxon>
    </lineage>
</organism>
<gene>
    <name evidence="2" type="ORF">FHX61_004444</name>
</gene>
<dbReference type="RefSeq" id="WP_183300180.1">
    <property type="nucleotide sequence ID" value="NZ_JACHWF010000005.1"/>
</dbReference>
<evidence type="ECO:0000259" key="1">
    <source>
        <dbReference type="Pfam" id="PF01575"/>
    </source>
</evidence>
<keyword evidence="3" id="KW-1185">Reference proteome</keyword>
<dbReference type="SUPFAM" id="SSF54637">
    <property type="entry name" value="Thioesterase/thiol ester dehydrase-isomerase"/>
    <property type="match status" value="1"/>
</dbReference>
<dbReference type="InterPro" id="IPR002539">
    <property type="entry name" value="MaoC-like_dom"/>
</dbReference>
<protein>
    <submittedName>
        <fullName evidence="2">Acyl dehydratase</fullName>
    </submittedName>
</protein>
<dbReference type="PANTHER" id="PTHR43664:SF1">
    <property type="entry name" value="BETA-METHYLMALYL-COA DEHYDRATASE"/>
    <property type="match status" value="1"/>
</dbReference>
<reference evidence="2 3" key="1">
    <citation type="submission" date="2020-08" db="EMBL/GenBank/DDBJ databases">
        <title>Genomic Encyclopedia of Type Strains, Phase IV (KMG-V): Genome sequencing to study the core and pangenomes of soil and plant-associated prokaryotes.</title>
        <authorList>
            <person name="Whitman W."/>
        </authorList>
    </citation>
    <scope>NUCLEOTIDE SEQUENCE [LARGE SCALE GENOMIC DNA]</scope>
    <source>
        <strain evidence="2 3">SLV-2362</strain>
    </source>
</reference>
<dbReference type="Proteomes" id="UP000578036">
    <property type="component" value="Unassembled WGS sequence"/>
</dbReference>
<dbReference type="AlphaFoldDB" id="A0A7W4VDV4"/>
<dbReference type="InterPro" id="IPR052342">
    <property type="entry name" value="MCH/BMMD"/>
</dbReference>
<dbReference type="Gene3D" id="3.10.129.10">
    <property type="entry name" value="Hotdog Thioesterase"/>
    <property type="match status" value="1"/>
</dbReference>
<dbReference type="CDD" id="cd03451">
    <property type="entry name" value="FkbR2"/>
    <property type="match status" value="1"/>
</dbReference>
<sequence>MPDAASGRYFEDFVIGSACRHAIRKTISEADSLLFSTLTYGMEPLHVDQAYAETAAYGMRAVNSILLLGLASGIGAAGLERSFVSGAIAFSDVRFTRPVFIGDTIHVESEVLDKHDDPARADAGLVELERRAYNQRNEVVAKFRCLQRLPRRYPAG</sequence>
<dbReference type="PANTHER" id="PTHR43664">
    <property type="entry name" value="MONOAMINE OXIDASE-RELATED"/>
    <property type="match status" value="1"/>
</dbReference>
<feature type="domain" description="MaoC-like" evidence="1">
    <location>
        <begin position="15"/>
        <end position="116"/>
    </location>
</feature>
<evidence type="ECO:0000313" key="2">
    <source>
        <dbReference type="EMBL" id="MBB3009771.1"/>
    </source>
</evidence>
<accession>A0A7W4VDV4</accession>
<dbReference type="InterPro" id="IPR029069">
    <property type="entry name" value="HotDog_dom_sf"/>
</dbReference>
<proteinExistence type="predicted"/>
<dbReference type="EMBL" id="JACHWF010000005">
    <property type="protein sequence ID" value="MBB3009771.1"/>
    <property type="molecule type" value="Genomic_DNA"/>
</dbReference>
<comment type="caution">
    <text evidence="2">The sequence shown here is derived from an EMBL/GenBank/DDBJ whole genome shotgun (WGS) entry which is preliminary data.</text>
</comment>
<name>A0A7W4VDV4_9BURK</name>
<evidence type="ECO:0000313" key="3">
    <source>
        <dbReference type="Proteomes" id="UP000578036"/>
    </source>
</evidence>
<dbReference type="Pfam" id="PF01575">
    <property type="entry name" value="MaoC_dehydratas"/>
    <property type="match status" value="1"/>
</dbReference>